<feature type="signal peptide" evidence="1">
    <location>
        <begin position="1"/>
        <end position="24"/>
    </location>
</feature>
<name>A0A9P6UQF7_9FUNG</name>
<feature type="chain" id="PRO_5040222294" evidence="1">
    <location>
        <begin position="25"/>
        <end position="112"/>
    </location>
</feature>
<comment type="caution">
    <text evidence="2">The sequence shown here is derived from an EMBL/GenBank/DDBJ whole genome shotgun (WGS) entry which is preliminary data.</text>
</comment>
<dbReference type="EMBL" id="JAAAIP010000563">
    <property type="protein sequence ID" value="KAG0315101.1"/>
    <property type="molecule type" value="Genomic_DNA"/>
</dbReference>
<keyword evidence="3" id="KW-1185">Reference proteome</keyword>
<protein>
    <submittedName>
        <fullName evidence="2">Uncharacterized protein</fullName>
    </submittedName>
</protein>
<sequence>MFANTKKFIAPLAALLVAYMAVEAVPVLQNDDTFIQTCACHNTDNDVVHTQEICTLVSEVAFYGVPGVGINGTTHPTSFDGTSCLITFAGQADFIAAYCDKTEHGTTVCTAL</sequence>
<evidence type="ECO:0000313" key="2">
    <source>
        <dbReference type="EMBL" id="KAG0315101.1"/>
    </source>
</evidence>
<keyword evidence="1" id="KW-0732">Signal</keyword>
<evidence type="ECO:0000256" key="1">
    <source>
        <dbReference type="SAM" id="SignalP"/>
    </source>
</evidence>
<accession>A0A9P6UQF7</accession>
<proteinExistence type="predicted"/>
<dbReference type="Proteomes" id="UP000738325">
    <property type="component" value="Unassembled WGS sequence"/>
</dbReference>
<gene>
    <name evidence="2" type="ORF">BGZ99_007677</name>
</gene>
<dbReference type="AlphaFoldDB" id="A0A9P6UQF7"/>
<reference evidence="2" key="1">
    <citation type="journal article" date="2020" name="Fungal Divers.">
        <title>Resolving the Mortierellaceae phylogeny through synthesis of multi-gene phylogenetics and phylogenomics.</title>
        <authorList>
            <person name="Vandepol N."/>
            <person name="Liber J."/>
            <person name="Desiro A."/>
            <person name="Na H."/>
            <person name="Kennedy M."/>
            <person name="Barry K."/>
            <person name="Grigoriev I.V."/>
            <person name="Miller A.N."/>
            <person name="O'Donnell K."/>
            <person name="Stajich J.E."/>
            <person name="Bonito G."/>
        </authorList>
    </citation>
    <scope>NUCLEOTIDE SEQUENCE</scope>
    <source>
        <strain evidence="2">REB-010B</strain>
    </source>
</reference>
<evidence type="ECO:0000313" key="3">
    <source>
        <dbReference type="Proteomes" id="UP000738325"/>
    </source>
</evidence>
<organism evidence="2 3">
    <name type="scientific">Dissophora globulifera</name>
    <dbReference type="NCBI Taxonomy" id="979702"/>
    <lineage>
        <taxon>Eukaryota</taxon>
        <taxon>Fungi</taxon>
        <taxon>Fungi incertae sedis</taxon>
        <taxon>Mucoromycota</taxon>
        <taxon>Mortierellomycotina</taxon>
        <taxon>Mortierellomycetes</taxon>
        <taxon>Mortierellales</taxon>
        <taxon>Mortierellaceae</taxon>
        <taxon>Dissophora</taxon>
    </lineage>
</organism>